<proteinExistence type="predicted"/>
<evidence type="ECO:0000313" key="2">
    <source>
        <dbReference type="EMBL" id="KAK5611724.1"/>
    </source>
</evidence>
<feature type="region of interest" description="Disordered" evidence="1">
    <location>
        <begin position="1"/>
        <end position="56"/>
    </location>
</feature>
<dbReference type="Proteomes" id="UP001311232">
    <property type="component" value="Unassembled WGS sequence"/>
</dbReference>
<dbReference type="AlphaFoldDB" id="A0AAV9RS97"/>
<organism evidence="2 3">
    <name type="scientific">Crenichthys baileyi</name>
    <name type="common">White River springfish</name>
    <dbReference type="NCBI Taxonomy" id="28760"/>
    <lineage>
        <taxon>Eukaryota</taxon>
        <taxon>Metazoa</taxon>
        <taxon>Chordata</taxon>
        <taxon>Craniata</taxon>
        <taxon>Vertebrata</taxon>
        <taxon>Euteleostomi</taxon>
        <taxon>Actinopterygii</taxon>
        <taxon>Neopterygii</taxon>
        <taxon>Teleostei</taxon>
        <taxon>Neoteleostei</taxon>
        <taxon>Acanthomorphata</taxon>
        <taxon>Ovalentaria</taxon>
        <taxon>Atherinomorphae</taxon>
        <taxon>Cyprinodontiformes</taxon>
        <taxon>Goodeidae</taxon>
        <taxon>Crenichthys</taxon>
    </lineage>
</organism>
<sequence>MKDELEEGGSTASEGESAAVPLRAEPRSHSLQRGREKRRDRGCEKDREGGCEAGSV</sequence>
<evidence type="ECO:0000256" key="1">
    <source>
        <dbReference type="SAM" id="MobiDB-lite"/>
    </source>
</evidence>
<reference evidence="2 3" key="1">
    <citation type="submission" date="2021-06" db="EMBL/GenBank/DDBJ databases">
        <authorList>
            <person name="Palmer J.M."/>
        </authorList>
    </citation>
    <scope>NUCLEOTIDE SEQUENCE [LARGE SCALE GENOMIC DNA]</scope>
    <source>
        <strain evidence="2 3">MEX-2019</strain>
        <tissue evidence="2">Muscle</tissue>
    </source>
</reference>
<feature type="compositionally biased region" description="Low complexity" evidence="1">
    <location>
        <begin position="8"/>
        <end position="19"/>
    </location>
</feature>
<accession>A0AAV9RS97</accession>
<evidence type="ECO:0000313" key="3">
    <source>
        <dbReference type="Proteomes" id="UP001311232"/>
    </source>
</evidence>
<comment type="caution">
    <text evidence="2">The sequence shown here is derived from an EMBL/GenBank/DDBJ whole genome shotgun (WGS) entry which is preliminary data.</text>
</comment>
<feature type="compositionally biased region" description="Basic and acidic residues" evidence="1">
    <location>
        <begin position="24"/>
        <end position="50"/>
    </location>
</feature>
<gene>
    <name evidence="2" type="ORF">CRENBAI_011266</name>
</gene>
<dbReference type="EMBL" id="JAHHUM010001463">
    <property type="protein sequence ID" value="KAK5611724.1"/>
    <property type="molecule type" value="Genomic_DNA"/>
</dbReference>
<name>A0AAV9RS97_9TELE</name>
<protein>
    <submittedName>
        <fullName evidence="2">Uncharacterized protein</fullName>
    </submittedName>
</protein>
<keyword evidence="3" id="KW-1185">Reference proteome</keyword>